<feature type="region of interest" description="Disordered" evidence="2">
    <location>
        <begin position="1068"/>
        <end position="1114"/>
    </location>
</feature>
<feature type="region of interest" description="Disordered" evidence="2">
    <location>
        <begin position="765"/>
        <end position="969"/>
    </location>
</feature>
<feature type="compositionally biased region" description="Basic and acidic residues" evidence="2">
    <location>
        <begin position="1096"/>
        <end position="1114"/>
    </location>
</feature>
<feature type="region of interest" description="Disordered" evidence="2">
    <location>
        <begin position="287"/>
        <end position="585"/>
    </location>
</feature>
<feature type="compositionally biased region" description="Basic and acidic residues" evidence="2">
    <location>
        <begin position="205"/>
        <end position="214"/>
    </location>
</feature>
<evidence type="ECO:0000313" key="4">
    <source>
        <dbReference type="Proteomes" id="UP000224006"/>
    </source>
</evidence>
<evidence type="ECO:0000256" key="1">
    <source>
        <dbReference type="SAM" id="Coils"/>
    </source>
</evidence>
<feature type="compositionally biased region" description="Basic and acidic residues" evidence="2">
    <location>
        <begin position="75"/>
        <end position="121"/>
    </location>
</feature>
<feature type="region of interest" description="Disordered" evidence="2">
    <location>
        <begin position="666"/>
        <end position="742"/>
    </location>
</feature>
<dbReference type="VEuPathDB" id="ToxoDB:BESB_048810"/>
<feature type="coiled-coil region" evidence="1">
    <location>
        <begin position="1541"/>
        <end position="1568"/>
    </location>
</feature>
<dbReference type="STRING" id="94643.A0A2A9MFI7"/>
<feature type="compositionally biased region" description="Basic and acidic residues" evidence="2">
    <location>
        <begin position="1512"/>
        <end position="1522"/>
    </location>
</feature>
<feature type="compositionally biased region" description="Low complexity" evidence="2">
    <location>
        <begin position="526"/>
        <end position="538"/>
    </location>
</feature>
<accession>A0A2A9MFI7</accession>
<feature type="compositionally biased region" description="Low complexity" evidence="2">
    <location>
        <begin position="796"/>
        <end position="811"/>
    </location>
</feature>
<feature type="compositionally biased region" description="Low complexity" evidence="2">
    <location>
        <begin position="951"/>
        <end position="962"/>
    </location>
</feature>
<feature type="compositionally biased region" description="Basic and acidic residues" evidence="2">
    <location>
        <begin position="24"/>
        <end position="38"/>
    </location>
</feature>
<feature type="region of interest" description="Disordered" evidence="2">
    <location>
        <begin position="1734"/>
        <end position="1838"/>
    </location>
</feature>
<feature type="compositionally biased region" description="Low complexity" evidence="2">
    <location>
        <begin position="1794"/>
        <end position="1805"/>
    </location>
</feature>
<name>A0A2A9MFI7_BESBE</name>
<feature type="compositionally biased region" description="Basic and acidic residues" evidence="2">
    <location>
        <begin position="152"/>
        <end position="186"/>
    </location>
</feature>
<dbReference type="OrthoDB" id="332768at2759"/>
<feature type="compositionally biased region" description="Basic and acidic residues" evidence="2">
    <location>
        <begin position="666"/>
        <end position="677"/>
    </location>
</feature>
<feature type="compositionally biased region" description="Basic and acidic residues" evidence="2">
    <location>
        <begin position="1077"/>
        <end position="1087"/>
    </location>
</feature>
<evidence type="ECO:0000313" key="3">
    <source>
        <dbReference type="EMBL" id="PFH36689.1"/>
    </source>
</evidence>
<feature type="compositionally biased region" description="Basic and acidic residues" evidence="2">
    <location>
        <begin position="935"/>
        <end position="944"/>
    </location>
</feature>
<feature type="region of interest" description="Disordered" evidence="2">
    <location>
        <begin position="1497"/>
        <end position="1531"/>
    </location>
</feature>
<feature type="compositionally biased region" description="Low complexity" evidence="2">
    <location>
        <begin position="908"/>
        <end position="934"/>
    </location>
</feature>
<dbReference type="RefSeq" id="XP_029220698.1">
    <property type="nucleotide sequence ID" value="XM_029363332.1"/>
</dbReference>
<feature type="compositionally biased region" description="Low complexity" evidence="2">
    <location>
        <begin position="818"/>
        <end position="844"/>
    </location>
</feature>
<feature type="compositionally biased region" description="Basic and acidic residues" evidence="2">
    <location>
        <begin position="426"/>
        <end position="451"/>
    </location>
</feature>
<dbReference type="EMBL" id="NWUJ01000003">
    <property type="protein sequence ID" value="PFH36689.1"/>
    <property type="molecule type" value="Genomic_DNA"/>
</dbReference>
<feature type="compositionally biased region" description="Polar residues" evidence="2">
    <location>
        <begin position="680"/>
        <end position="696"/>
    </location>
</feature>
<feature type="region of interest" description="Disordered" evidence="2">
    <location>
        <begin position="1868"/>
        <end position="1904"/>
    </location>
</feature>
<keyword evidence="1" id="KW-0175">Coiled coil</keyword>
<feature type="compositionally biased region" description="Basic and acidic residues" evidence="2">
    <location>
        <begin position="1756"/>
        <end position="1769"/>
    </location>
</feature>
<feature type="compositionally biased region" description="Low complexity" evidence="2">
    <location>
        <begin position="39"/>
        <end position="56"/>
    </location>
</feature>
<keyword evidence="4" id="KW-1185">Reference proteome</keyword>
<feature type="compositionally biased region" description="Basic and acidic residues" evidence="2">
    <location>
        <begin position="765"/>
        <end position="788"/>
    </location>
</feature>
<sequence length="2134" mass="229759">MVASFPEPAPILLAFEKKRLQRQQQRERERARREETADARGALSPSRASSAQGKKSAASRKVRPATVSSACEGAVRGDRERGGDREKPQWRPSRSRSDSPRTREDGEPDGGRRAGEEEAHAKKPSRKRSRMDAERNTSRPEDGEDDDAGFTSRRDGQGDRRRRRQESERDSARVGRLPRRDGDDRRRSKRGSLHADSSLDVALEEAPRDRDRAGRRGTVFRGDRATTRRIVEARSSSPILISSEAGHASPRLLRLRPAGAEASPMSLSTGAPVVFVTASPASRRGDAAVLRPLSHPFKPSSGEPLHASLSAKKKARSRRPGSRVPVLCPEDSDALSSAEPRKGASPRRGETRAFSSTSHRGGSSAGLRGRDRELRGDALTREDTPAEERTQRRWRDRDSEADETPPENGVNTPEGRTHRRERRARSKAELSERRRQQERTRAYAKDDRRADSASGARAGAWRDAARRREAERAGRRETFRDRQPLGDATTSDAASSRDTYSRRRSPDFYAGAAQKPAEARAQVLVTRTESGESTSSTGLPDVRARRHSLGGVRKGSTTAVGRREADVSRLQPFQPSSPSGPRRIAPAAMRNNATGAKILVQASGASAARAGGEGRAPLAEGQELPPTSRAIFSHTSSYGLPSLHTGLQPGSAARGAAEWREGNAEGRALEGAGERATRRSPFSNGAEGTNLQTPVTPDSAAVLQEQVRAQTEAEKERRELEARERREREAREKMLQEEERRRQEALFAKAPVDPTSFAFFWLDAKQRDGKAPSERDSLAARDGCKESESGAVSPESSLASSLQTAALTYSSPRRHRVGGQQSSEASSASVPSWSSASSGAEGHSVPSTEAGKQSLSRAFLSPAPGERKASETSMERPGASSLPLFVGVSAGGSTTAPTESRASSLAGARTARLPSAAPSSSVARSLARPSSARAASDDQLRRPQGEVPLCAARGARASEAARTPPREPFSSWMKAHADAFVSSPLTAATQRVFGGEANQGDEEGLESRAPAAAFRAEVAEDARQRSEGGRDADDGGDRHARRCEALYAAMFRAAGLSEGEAEAKARRLNLSRRPTTKSRDAQTRLLEEATAGEAGRGPEARLCHSPEEGDLHSGDRLRALMTPTFLPVESSYPSPFASEVSAPPPVLPTFSAEGSSPAFPRESAGTLSGLPPAVETRDDAEKRRQRNVEAVMEAVNTGASSFALALPPAPPSCRPFDIAAERARAREREREATRAQMPEDDVEDVKREAEAGVNDFLSFLAAPLLSASDRPLTAPPALRACLASLAASPPSAALLRLAGDAETPDARDGDALADAASARTTLGENQATGGQNGVVDVKQLPVMKHIFEPILQAAEAATTNEELKKLVSVFPATAKSPAAHQDVLLCFAERVARAGLRDARRRLESLAVSIHRKGAALLAERRAQEAAQQAEEAAHLQEVRQALAYRRLWCGIRLIADHKLRDLCTARQLLAPLQVELGAADLEEKLRLRVAALSTPEGEAAPESVRQTLKAESVENEKREEGELSGEPRPPEVLGEELLACDEEAQRIKEEEERKAALERRIRLRKLRVQIHEGINEGTQMLEALQYQRNQVLMLAQLLHRAVLPHVDEKGLLLQLQRRRSQRWDGTPERAAAVPASKEARAELSELPRSPTAADGRAGVASSPLRRESAPSGSQGARAAFASSPRSGRGRAPLLQSPRIRDLLPALLLESLPSLPPSRRFSLASLVGERSVLGEDDAHEPGALDCKVPAGLRTPSDGDARDGAEEKRGVGRSWRQTFAESGEIREAPQGGRLGASLLLQGSSSDRPLRLSDLGGGEEKGDNGSLGGETQQVDATQELDADRLREGLVRSPDADHRLHRAAFTGAGHASLLAASHQDGERKEGRPFTLAASRERDGRSVSFLPPPSDGLLGLSASGVSAARRAAFDADAPEENPRAGTEAFLAHAFAQQLRDSRDDEAAAASVRRAKLASHAGLARVAALRETVRAARSELLLVSAEETPAALRGARRGDKEAGAYSKARGARAEALHARGGAEAGRTGEALPRAIKASALDRILMQASLSVPTGALRGLRRWTGEEELAEASRRREERIIWEEPASTRTERPSGHEGAGSRERRQVPEEETFSLRNLAASIRK</sequence>
<gene>
    <name evidence="3" type="ORF">BESB_048810</name>
</gene>
<feature type="compositionally biased region" description="Basic and acidic residues" evidence="2">
    <location>
        <begin position="463"/>
        <end position="484"/>
    </location>
</feature>
<comment type="caution">
    <text evidence="3">The sequence shown here is derived from an EMBL/GenBank/DDBJ whole genome shotgun (WGS) entry which is preliminary data.</text>
</comment>
<feature type="region of interest" description="Disordered" evidence="2">
    <location>
        <begin position="2083"/>
        <end position="2134"/>
    </location>
</feature>
<feature type="region of interest" description="Disordered" evidence="2">
    <location>
        <begin position="1"/>
        <end position="221"/>
    </location>
</feature>
<organism evidence="3 4">
    <name type="scientific">Besnoitia besnoiti</name>
    <name type="common">Apicomplexan protozoan</name>
    <dbReference type="NCBI Taxonomy" id="94643"/>
    <lineage>
        <taxon>Eukaryota</taxon>
        <taxon>Sar</taxon>
        <taxon>Alveolata</taxon>
        <taxon>Apicomplexa</taxon>
        <taxon>Conoidasida</taxon>
        <taxon>Coccidia</taxon>
        <taxon>Eucoccidiorida</taxon>
        <taxon>Eimeriorina</taxon>
        <taxon>Sarcocystidae</taxon>
        <taxon>Besnoitia</taxon>
    </lineage>
</organism>
<dbReference type="KEGG" id="bbes:BESB_048810"/>
<reference evidence="3 4" key="1">
    <citation type="submission" date="2017-09" db="EMBL/GenBank/DDBJ databases">
        <title>Genome sequencing of Besnoitia besnoiti strain Bb-Ger1.</title>
        <authorList>
            <person name="Schares G."/>
            <person name="Venepally P."/>
            <person name="Lorenzi H.A."/>
        </authorList>
    </citation>
    <scope>NUCLEOTIDE SEQUENCE [LARGE SCALE GENOMIC DNA]</scope>
    <source>
        <strain evidence="3 4">Bb-Ger1</strain>
    </source>
</reference>
<feature type="compositionally biased region" description="Basic and acidic residues" evidence="2">
    <location>
        <begin position="865"/>
        <end position="874"/>
    </location>
</feature>
<feature type="compositionally biased region" description="Low complexity" evidence="2">
    <location>
        <begin position="452"/>
        <end position="462"/>
    </location>
</feature>
<feature type="compositionally biased region" description="Polar residues" evidence="2">
    <location>
        <begin position="488"/>
        <end position="498"/>
    </location>
</feature>
<proteinExistence type="predicted"/>
<feature type="region of interest" description="Disordered" evidence="2">
    <location>
        <begin position="1017"/>
        <end position="1037"/>
    </location>
</feature>
<protein>
    <submittedName>
        <fullName evidence="3">Uncharacterized protein</fullName>
    </submittedName>
</protein>
<feature type="region of interest" description="Disordered" evidence="2">
    <location>
        <begin position="1148"/>
        <end position="1184"/>
    </location>
</feature>
<feature type="region of interest" description="Disordered" evidence="2">
    <location>
        <begin position="1619"/>
        <end position="1694"/>
    </location>
</feature>
<feature type="compositionally biased region" description="Basic and acidic residues" evidence="2">
    <location>
        <begin position="130"/>
        <end position="141"/>
    </location>
</feature>
<feature type="compositionally biased region" description="Basic and acidic residues" evidence="2">
    <location>
        <begin position="2099"/>
        <end position="2118"/>
    </location>
</feature>
<feature type="compositionally biased region" description="Basic and acidic residues" evidence="2">
    <location>
        <begin position="711"/>
        <end position="742"/>
    </location>
</feature>
<feature type="compositionally biased region" description="Basic and acidic residues" evidence="2">
    <location>
        <begin position="368"/>
        <end position="398"/>
    </location>
</feature>
<dbReference type="GeneID" id="40309811"/>
<dbReference type="Proteomes" id="UP000224006">
    <property type="component" value="Chromosome III"/>
</dbReference>
<evidence type="ECO:0000256" key="2">
    <source>
        <dbReference type="SAM" id="MobiDB-lite"/>
    </source>
</evidence>
<feature type="compositionally biased region" description="Polar residues" evidence="2">
    <location>
        <begin position="891"/>
        <end position="903"/>
    </location>
</feature>
<feature type="region of interest" description="Disordered" evidence="2">
    <location>
        <begin position="642"/>
        <end position="661"/>
    </location>
</feature>
<feature type="compositionally biased region" description="Basic residues" evidence="2">
    <location>
        <begin position="311"/>
        <end position="321"/>
    </location>
</feature>
<feature type="compositionally biased region" description="Basic and acidic residues" evidence="2">
    <location>
        <begin position="339"/>
        <end position="351"/>
    </location>
</feature>
<feature type="compositionally biased region" description="Polar residues" evidence="2">
    <location>
        <begin position="845"/>
        <end position="856"/>
    </location>
</feature>
<feature type="compositionally biased region" description="Basic and acidic residues" evidence="2">
    <location>
        <begin position="2083"/>
        <end position="2092"/>
    </location>
</feature>